<dbReference type="RefSeq" id="WP_220231242.1">
    <property type="nucleotide sequence ID" value="NZ_JAICBX010000006.1"/>
</dbReference>
<organism evidence="1 2">
    <name type="scientific">Flavimaribacter sediminis</name>
    <dbReference type="NCBI Taxonomy" id="2865987"/>
    <lineage>
        <taxon>Bacteria</taxon>
        <taxon>Pseudomonadati</taxon>
        <taxon>Pseudomonadota</taxon>
        <taxon>Alphaproteobacteria</taxon>
        <taxon>Hyphomicrobiales</taxon>
        <taxon>Rhizobiaceae</taxon>
        <taxon>Flavimaribacter</taxon>
    </lineage>
</organism>
<gene>
    <name evidence="1" type="ORF">K1W69_25245</name>
</gene>
<sequence length="208" mass="23844">MNKIRFREIDSSNIADYDFLRNDDKCLFLFEYTSGSHFSGGQTNQLIADLSISPKHRFKPAYARKQEALRKCSAYLHNAINWAEIGKMTFVPVPPAREASDPDFDDYITRMCQNIHPDADLDIRDLIIKSRPEPVSEEPPLPDILRNILVVNQERLKPAPKQIVIVDDVLKTGSHFRVMHDLLQDQFPAALIYGVFIARRIVSQIDAH</sequence>
<evidence type="ECO:0000313" key="1">
    <source>
        <dbReference type="EMBL" id="MBW8640523.1"/>
    </source>
</evidence>
<evidence type="ECO:0000313" key="2">
    <source>
        <dbReference type="Proteomes" id="UP001196509"/>
    </source>
</evidence>
<name>A0AAE3D479_9HYPH</name>
<dbReference type="AlphaFoldDB" id="A0AAE3D479"/>
<dbReference type="Proteomes" id="UP001196509">
    <property type="component" value="Unassembled WGS sequence"/>
</dbReference>
<dbReference type="EMBL" id="JAICBX010000006">
    <property type="protein sequence ID" value="MBW8640523.1"/>
    <property type="molecule type" value="Genomic_DNA"/>
</dbReference>
<dbReference type="InterPro" id="IPR029057">
    <property type="entry name" value="PRTase-like"/>
</dbReference>
<proteinExistence type="predicted"/>
<keyword evidence="2" id="KW-1185">Reference proteome</keyword>
<reference evidence="1" key="1">
    <citation type="submission" date="2021-08" db="EMBL/GenBank/DDBJ databases">
        <title>Hoeflea bacterium WL0058 sp. nov., isolated from the sediment.</title>
        <authorList>
            <person name="Wang L."/>
            <person name="Zhang D."/>
        </authorList>
    </citation>
    <scope>NUCLEOTIDE SEQUENCE</scope>
    <source>
        <strain evidence="1">WL0058</strain>
    </source>
</reference>
<dbReference type="SUPFAM" id="SSF53271">
    <property type="entry name" value="PRTase-like"/>
    <property type="match status" value="1"/>
</dbReference>
<accession>A0AAE3D479</accession>
<comment type="caution">
    <text evidence="1">The sequence shown here is derived from an EMBL/GenBank/DDBJ whole genome shotgun (WGS) entry which is preliminary data.</text>
</comment>
<evidence type="ECO:0008006" key="3">
    <source>
        <dbReference type="Google" id="ProtNLM"/>
    </source>
</evidence>
<protein>
    <recommendedName>
        <fullName evidence="3">Phosphoribosyltransferase domain-containing protein</fullName>
    </recommendedName>
</protein>